<gene>
    <name evidence="1" type="ORF">VJ920_01645</name>
</gene>
<accession>A0ABU6IW12</accession>
<reference evidence="1 2" key="1">
    <citation type="submission" date="2024-01" db="EMBL/GenBank/DDBJ databases">
        <title>novel species in genus Adlercreutzia.</title>
        <authorList>
            <person name="Liu X."/>
        </authorList>
    </citation>
    <scope>NUCLEOTIDE SEQUENCE [LARGE SCALE GENOMIC DNA]</scope>
    <source>
        <strain evidence="1 2">R22</strain>
    </source>
</reference>
<sequence length="79" mass="8643">MPKESFLKSSQFRAARGASGMTLSQIKAAAGVGSINTYTAHEEDPGDFRLSEIEGMYRCMEEPAKSLLRDAVCEIFLPV</sequence>
<dbReference type="RefSeq" id="WP_326454252.1">
    <property type="nucleotide sequence ID" value="NZ_JAYMFH010000001.1"/>
</dbReference>
<dbReference type="Proteomes" id="UP001343724">
    <property type="component" value="Unassembled WGS sequence"/>
</dbReference>
<evidence type="ECO:0000313" key="1">
    <source>
        <dbReference type="EMBL" id="MEC4294012.1"/>
    </source>
</evidence>
<name>A0ABU6IW12_9ACTN</name>
<evidence type="ECO:0000313" key="2">
    <source>
        <dbReference type="Proteomes" id="UP001343724"/>
    </source>
</evidence>
<comment type="caution">
    <text evidence="1">The sequence shown here is derived from an EMBL/GenBank/DDBJ whole genome shotgun (WGS) entry which is preliminary data.</text>
</comment>
<organism evidence="1 2">
    <name type="scientific">Adlercreutzia shanghongiae</name>
    <dbReference type="NCBI Taxonomy" id="3111773"/>
    <lineage>
        <taxon>Bacteria</taxon>
        <taxon>Bacillati</taxon>
        <taxon>Actinomycetota</taxon>
        <taxon>Coriobacteriia</taxon>
        <taxon>Eggerthellales</taxon>
        <taxon>Eggerthellaceae</taxon>
        <taxon>Adlercreutzia</taxon>
    </lineage>
</organism>
<proteinExistence type="predicted"/>
<evidence type="ECO:0008006" key="3">
    <source>
        <dbReference type="Google" id="ProtNLM"/>
    </source>
</evidence>
<keyword evidence="2" id="KW-1185">Reference proteome</keyword>
<protein>
    <recommendedName>
        <fullName evidence="3">XRE family transcriptional regulator</fullName>
    </recommendedName>
</protein>
<dbReference type="EMBL" id="JAYMFH010000001">
    <property type="protein sequence ID" value="MEC4294012.1"/>
    <property type="molecule type" value="Genomic_DNA"/>
</dbReference>